<dbReference type="EMBL" id="OOIL02001902">
    <property type="protein sequence ID" value="VFQ79238.1"/>
    <property type="molecule type" value="Genomic_DNA"/>
</dbReference>
<proteinExistence type="predicted"/>
<accession>A0A484LTV5</accession>
<feature type="compositionally biased region" description="Polar residues" evidence="1">
    <location>
        <begin position="1"/>
        <end position="13"/>
    </location>
</feature>
<protein>
    <submittedName>
        <fullName evidence="2">Uncharacterized protein</fullName>
    </submittedName>
</protein>
<feature type="region of interest" description="Disordered" evidence="1">
    <location>
        <begin position="1"/>
        <end position="22"/>
    </location>
</feature>
<sequence length="80" mass="9134">MNTLHIYTTSTRSRQTRKVEQDSRYGDKNDIFFHLCTLMPSKNEELRVVKPGSDTDNTSTAAKVESIEMLQNGAYTFITT</sequence>
<evidence type="ECO:0000256" key="1">
    <source>
        <dbReference type="SAM" id="MobiDB-lite"/>
    </source>
</evidence>
<dbReference type="Proteomes" id="UP000595140">
    <property type="component" value="Unassembled WGS sequence"/>
</dbReference>
<dbReference type="AlphaFoldDB" id="A0A484LTV5"/>
<reference evidence="2 3" key="1">
    <citation type="submission" date="2018-04" db="EMBL/GenBank/DDBJ databases">
        <authorList>
            <person name="Vogel A."/>
        </authorList>
    </citation>
    <scope>NUCLEOTIDE SEQUENCE [LARGE SCALE GENOMIC DNA]</scope>
</reference>
<keyword evidence="3" id="KW-1185">Reference proteome</keyword>
<organism evidence="2 3">
    <name type="scientific">Cuscuta campestris</name>
    <dbReference type="NCBI Taxonomy" id="132261"/>
    <lineage>
        <taxon>Eukaryota</taxon>
        <taxon>Viridiplantae</taxon>
        <taxon>Streptophyta</taxon>
        <taxon>Embryophyta</taxon>
        <taxon>Tracheophyta</taxon>
        <taxon>Spermatophyta</taxon>
        <taxon>Magnoliopsida</taxon>
        <taxon>eudicotyledons</taxon>
        <taxon>Gunneridae</taxon>
        <taxon>Pentapetalae</taxon>
        <taxon>asterids</taxon>
        <taxon>lamiids</taxon>
        <taxon>Solanales</taxon>
        <taxon>Convolvulaceae</taxon>
        <taxon>Cuscuteae</taxon>
        <taxon>Cuscuta</taxon>
        <taxon>Cuscuta subgen. Grammica</taxon>
        <taxon>Cuscuta sect. Cleistogrammica</taxon>
    </lineage>
</organism>
<evidence type="ECO:0000313" key="3">
    <source>
        <dbReference type="Proteomes" id="UP000595140"/>
    </source>
</evidence>
<evidence type="ECO:0000313" key="2">
    <source>
        <dbReference type="EMBL" id="VFQ79238.1"/>
    </source>
</evidence>
<gene>
    <name evidence="2" type="ORF">CCAM_LOCUS21014</name>
</gene>
<name>A0A484LTV5_9ASTE</name>